<keyword evidence="1" id="KW-0732">Signal</keyword>
<dbReference type="Pfam" id="PF02922">
    <property type="entry name" value="CBM_48"/>
    <property type="match status" value="1"/>
</dbReference>
<dbReference type="Proteomes" id="UP000007013">
    <property type="component" value="Chromosome"/>
</dbReference>
<gene>
    <name evidence="3" type="ordered locus">Oter_3222</name>
</gene>
<evidence type="ECO:0000259" key="2">
    <source>
        <dbReference type="Pfam" id="PF02922"/>
    </source>
</evidence>
<dbReference type="GO" id="GO:0016747">
    <property type="term" value="F:acyltransferase activity, transferring groups other than amino-acyl groups"/>
    <property type="evidence" value="ECO:0007669"/>
    <property type="project" value="TreeGrafter"/>
</dbReference>
<dbReference type="InterPro" id="IPR013783">
    <property type="entry name" value="Ig-like_fold"/>
</dbReference>
<reference evidence="3 4" key="1">
    <citation type="journal article" date="2011" name="J. Bacteriol.">
        <title>Genome sequence of the verrucomicrobium Opitutus terrae PB90-1, an abundant inhabitant of rice paddy soil ecosystems.</title>
        <authorList>
            <person name="van Passel M.W."/>
            <person name="Kant R."/>
            <person name="Palva A."/>
            <person name="Copeland A."/>
            <person name="Lucas S."/>
            <person name="Lapidus A."/>
            <person name="Glavina del Rio T."/>
            <person name="Pitluck S."/>
            <person name="Goltsman E."/>
            <person name="Clum A."/>
            <person name="Sun H."/>
            <person name="Schmutz J."/>
            <person name="Larimer F.W."/>
            <person name="Land M.L."/>
            <person name="Hauser L."/>
            <person name="Kyrpides N."/>
            <person name="Mikhailova N."/>
            <person name="Richardson P.P."/>
            <person name="Janssen P.H."/>
            <person name="de Vos W.M."/>
            <person name="Smidt H."/>
        </authorList>
    </citation>
    <scope>NUCLEOTIDE SEQUENCE [LARGE SCALE GENOMIC DNA]</scope>
    <source>
        <strain evidence="4">DSM 11246 / JCM 15787 / PB90-1</strain>
    </source>
</reference>
<feature type="signal peptide" evidence="1">
    <location>
        <begin position="1"/>
        <end position="24"/>
    </location>
</feature>
<dbReference type="CDD" id="cd11294">
    <property type="entry name" value="E_set_Esterase_like_N"/>
    <property type="match status" value="1"/>
</dbReference>
<dbReference type="Gene3D" id="2.60.40.10">
    <property type="entry name" value="Immunoglobulins"/>
    <property type="match status" value="1"/>
</dbReference>
<dbReference type="EMBL" id="CP001032">
    <property type="protein sequence ID" value="ACB76502.1"/>
    <property type="molecule type" value="Genomic_DNA"/>
</dbReference>
<dbReference type="InterPro" id="IPR000801">
    <property type="entry name" value="Esterase-like"/>
</dbReference>
<dbReference type="SUPFAM" id="SSF81296">
    <property type="entry name" value="E set domains"/>
    <property type="match status" value="1"/>
</dbReference>
<sequence length="376" mass="42086">MKISLPSALRCIVCSLGLTLTLSAQPSGSRPPPIDSPVVHPDRTATFKFRAPNAQKVELSGQFLRSSQPLQKDESGVWSITVGPIEPNLYPYNFVVDGLGVADPANQDIFPNERFKASLVDIPGEQPSMYAVRDVPHGELTTCYYHSKPLNRTRPLIVYTPPGYRAGTDKYPAFYLVSGTTDTEETWVKVGRVNFILDNLIAAKRAVPMIVVMPYGNMMMGMPRPDTPEVAGMYQVFNEELLGNILPYVEANYRVIADREHRAIAGFSRGGGQSLFTGFNNLDQFAYIGSYSAYLTAAVFDKHFPRVSADPAATNRQLKLLWLGVGKSDFLYPQAIAFMDLMKERKLEHRTLITEGGHTWMNARHYLYETLQLYFK</sequence>
<dbReference type="InterPro" id="IPR014756">
    <property type="entry name" value="Ig_E-set"/>
</dbReference>
<dbReference type="eggNOG" id="COG2382">
    <property type="taxonomic scope" value="Bacteria"/>
</dbReference>
<dbReference type="eggNOG" id="COG0296">
    <property type="taxonomic scope" value="Bacteria"/>
</dbReference>
<dbReference type="Pfam" id="PF00756">
    <property type="entry name" value="Esterase"/>
    <property type="match status" value="1"/>
</dbReference>
<dbReference type="GO" id="GO:0005975">
    <property type="term" value="P:carbohydrate metabolic process"/>
    <property type="evidence" value="ECO:0007669"/>
    <property type="project" value="InterPro"/>
</dbReference>
<dbReference type="Gene3D" id="3.40.50.1820">
    <property type="entry name" value="alpha/beta hydrolase"/>
    <property type="match status" value="1"/>
</dbReference>
<dbReference type="ESTHER" id="opitp-b1zn51">
    <property type="family name" value="A85-Feruloyl-Esterase"/>
</dbReference>
<dbReference type="PANTHER" id="PTHR48098">
    <property type="entry name" value="ENTEROCHELIN ESTERASE-RELATED"/>
    <property type="match status" value="1"/>
</dbReference>
<evidence type="ECO:0000313" key="3">
    <source>
        <dbReference type="EMBL" id="ACB76502.1"/>
    </source>
</evidence>
<dbReference type="HOGENOM" id="CLU_037618_2_1_0"/>
<evidence type="ECO:0000313" key="4">
    <source>
        <dbReference type="Proteomes" id="UP000007013"/>
    </source>
</evidence>
<dbReference type="STRING" id="452637.Oter_3222"/>
<feature type="domain" description="Glycoside hydrolase family 13 N-terminal" evidence="2">
    <location>
        <begin position="43"/>
        <end position="97"/>
    </location>
</feature>
<dbReference type="InterPro" id="IPR004193">
    <property type="entry name" value="Glyco_hydro_13_N"/>
</dbReference>
<dbReference type="SUPFAM" id="SSF53474">
    <property type="entry name" value="alpha/beta-Hydrolases"/>
    <property type="match status" value="1"/>
</dbReference>
<proteinExistence type="predicted"/>
<dbReference type="GO" id="GO:0004553">
    <property type="term" value="F:hydrolase activity, hydrolyzing O-glycosyl compounds"/>
    <property type="evidence" value="ECO:0007669"/>
    <property type="project" value="InterPro"/>
</dbReference>
<feature type="chain" id="PRO_5002774345" evidence="1">
    <location>
        <begin position="25"/>
        <end position="376"/>
    </location>
</feature>
<dbReference type="InterPro" id="IPR029058">
    <property type="entry name" value="AB_hydrolase_fold"/>
</dbReference>
<dbReference type="OrthoDB" id="9803578at2"/>
<dbReference type="InterPro" id="IPR050583">
    <property type="entry name" value="Mycobacterial_A85_antigen"/>
</dbReference>
<dbReference type="PANTHER" id="PTHR48098:SF1">
    <property type="entry name" value="DIACYLGLYCEROL ACYLTRANSFERASE_MYCOLYLTRANSFERASE AG85A"/>
    <property type="match status" value="1"/>
</dbReference>
<protein>
    <submittedName>
        <fullName evidence="3">Putative esterase</fullName>
    </submittedName>
</protein>
<evidence type="ECO:0000256" key="1">
    <source>
        <dbReference type="SAM" id="SignalP"/>
    </source>
</evidence>
<dbReference type="RefSeq" id="WP_012376031.1">
    <property type="nucleotide sequence ID" value="NC_010571.1"/>
</dbReference>
<organism evidence="3 4">
    <name type="scientific">Opitutus terrae (strain DSM 11246 / JCM 15787 / PB90-1)</name>
    <dbReference type="NCBI Taxonomy" id="452637"/>
    <lineage>
        <taxon>Bacteria</taxon>
        <taxon>Pseudomonadati</taxon>
        <taxon>Verrucomicrobiota</taxon>
        <taxon>Opitutia</taxon>
        <taxon>Opitutales</taxon>
        <taxon>Opitutaceae</taxon>
        <taxon>Opitutus</taxon>
    </lineage>
</organism>
<keyword evidence="4" id="KW-1185">Reference proteome</keyword>
<accession>B1ZN51</accession>
<dbReference type="KEGG" id="ote:Oter_3222"/>
<name>B1ZN51_OPITP</name>
<dbReference type="AlphaFoldDB" id="B1ZN51"/>